<dbReference type="InterPro" id="IPR002048">
    <property type="entry name" value="EF_hand_dom"/>
</dbReference>
<evidence type="ECO:0000256" key="3">
    <source>
        <dbReference type="RuleBase" id="RU369080"/>
    </source>
</evidence>
<evidence type="ECO:0000313" key="6">
    <source>
        <dbReference type="Proteomes" id="UP000245207"/>
    </source>
</evidence>
<comment type="caution">
    <text evidence="5">The sequence shown here is derived from an EMBL/GenBank/DDBJ whole genome shotgun (WGS) entry which is preliminary data.</text>
</comment>
<dbReference type="STRING" id="35608.A0A2U1KM89"/>
<feature type="domain" description="EF-hand" evidence="4">
    <location>
        <begin position="20"/>
        <end position="55"/>
    </location>
</feature>
<evidence type="ECO:0000256" key="2">
    <source>
        <dbReference type="ARBA" id="ARBA00023774"/>
    </source>
</evidence>
<dbReference type="AlphaFoldDB" id="A0A2U1KM89"/>
<comment type="function">
    <text evidence="3">Acts as a calcium sensor. CBL proteins interact with CIPK serine-threonine protein kinases. Binding of a CBL protein to the regulatory NAF domain of a CIPK protein lead to the activation of the kinase in a calcium-dependent manner.</text>
</comment>
<dbReference type="Proteomes" id="UP000245207">
    <property type="component" value="Unassembled WGS sequence"/>
</dbReference>
<dbReference type="GO" id="GO:0019722">
    <property type="term" value="P:calcium-mediated signaling"/>
    <property type="evidence" value="ECO:0007669"/>
    <property type="project" value="UniProtKB-UniRule"/>
</dbReference>
<keyword evidence="1 3" id="KW-0677">Repeat</keyword>
<dbReference type="OrthoDB" id="1934236at2759"/>
<keyword evidence="3" id="KW-0106">Calcium</keyword>
<comment type="subunit">
    <text evidence="3">Homodimer. Interacts with CIPK.</text>
</comment>
<protein>
    <recommendedName>
        <fullName evidence="3">Calcineurin B-like protein</fullName>
    </recommendedName>
</protein>
<comment type="subcellular location">
    <subcellularLocation>
        <location evidence="3">Membrane</location>
    </subcellularLocation>
</comment>
<evidence type="ECO:0000313" key="5">
    <source>
        <dbReference type="EMBL" id="PWA37900.1"/>
    </source>
</evidence>
<evidence type="ECO:0000259" key="4">
    <source>
        <dbReference type="PROSITE" id="PS50222"/>
    </source>
</evidence>
<comment type="similarity">
    <text evidence="2 3">Belongs to the calcineurin regulatory subunit family.</text>
</comment>
<dbReference type="GO" id="GO:0005509">
    <property type="term" value="F:calcium ion binding"/>
    <property type="evidence" value="ECO:0007669"/>
    <property type="project" value="UniProtKB-UniRule"/>
</dbReference>
<dbReference type="Gene3D" id="1.10.238.10">
    <property type="entry name" value="EF-hand"/>
    <property type="match status" value="1"/>
</dbReference>
<dbReference type="GO" id="GO:0016020">
    <property type="term" value="C:membrane"/>
    <property type="evidence" value="ECO:0007669"/>
    <property type="project" value="UniProtKB-SubCell"/>
</dbReference>
<dbReference type="SUPFAM" id="SSF47473">
    <property type="entry name" value="EF-hand"/>
    <property type="match status" value="1"/>
</dbReference>
<keyword evidence="3" id="KW-0479">Metal-binding</keyword>
<accession>A0A2U1KM89</accession>
<sequence>MLQTDLSFKDCVLALFKTNKKRKFADRVFDLFDTKHNGILDFEELAHALSVFHTNAPIDDKIESRASVDSGEAPRVTFHQEILGFKWAWDWRLKWMCFSAEMGTEAGVKVRLGHRRPDLTHSKGEVADDAEYG</sequence>
<reference evidence="5 6" key="1">
    <citation type="journal article" date="2018" name="Mol. Plant">
        <title>The genome of Artemisia annua provides insight into the evolution of Asteraceae family and artemisinin biosynthesis.</title>
        <authorList>
            <person name="Shen Q."/>
            <person name="Zhang L."/>
            <person name="Liao Z."/>
            <person name="Wang S."/>
            <person name="Yan T."/>
            <person name="Shi P."/>
            <person name="Liu M."/>
            <person name="Fu X."/>
            <person name="Pan Q."/>
            <person name="Wang Y."/>
            <person name="Lv Z."/>
            <person name="Lu X."/>
            <person name="Zhang F."/>
            <person name="Jiang W."/>
            <person name="Ma Y."/>
            <person name="Chen M."/>
            <person name="Hao X."/>
            <person name="Li L."/>
            <person name="Tang Y."/>
            <person name="Lv G."/>
            <person name="Zhou Y."/>
            <person name="Sun X."/>
            <person name="Brodelius P.E."/>
            <person name="Rose J.K.C."/>
            <person name="Tang K."/>
        </authorList>
    </citation>
    <scope>NUCLEOTIDE SEQUENCE [LARGE SCALE GENOMIC DNA]</scope>
    <source>
        <strain evidence="6">cv. Huhao1</strain>
        <tissue evidence="5">Leaf</tissue>
    </source>
</reference>
<dbReference type="EMBL" id="PKPP01016220">
    <property type="protein sequence ID" value="PWA37900.1"/>
    <property type="molecule type" value="Genomic_DNA"/>
</dbReference>
<proteinExistence type="inferred from homology"/>
<dbReference type="InterPro" id="IPR045198">
    <property type="entry name" value="CNBL1-10"/>
</dbReference>
<evidence type="ECO:0000256" key="1">
    <source>
        <dbReference type="ARBA" id="ARBA00022737"/>
    </source>
</evidence>
<dbReference type="GO" id="GO:0019900">
    <property type="term" value="F:kinase binding"/>
    <property type="evidence" value="ECO:0007669"/>
    <property type="project" value="UniProtKB-UniRule"/>
</dbReference>
<dbReference type="PROSITE" id="PS50222">
    <property type="entry name" value="EF_HAND_2"/>
    <property type="match status" value="1"/>
</dbReference>
<dbReference type="InterPro" id="IPR011992">
    <property type="entry name" value="EF-hand-dom_pair"/>
</dbReference>
<dbReference type="PANTHER" id="PTHR23056:SF138">
    <property type="entry name" value="CALCINEURIN B-LIKE PROTEIN 3"/>
    <property type="match status" value="1"/>
</dbReference>
<dbReference type="PANTHER" id="PTHR23056">
    <property type="entry name" value="CALCINEURIN B"/>
    <property type="match status" value="1"/>
</dbReference>
<keyword evidence="3" id="KW-0472">Membrane</keyword>
<keyword evidence="6" id="KW-1185">Reference proteome</keyword>
<name>A0A2U1KM89_ARTAN</name>
<organism evidence="5 6">
    <name type="scientific">Artemisia annua</name>
    <name type="common">Sweet wormwood</name>
    <dbReference type="NCBI Taxonomy" id="35608"/>
    <lineage>
        <taxon>Eukaryota</taxon>
        <taxon>Viridiplantae</taxon>
        <taxon>Streptophyta</taxon>
        <taxon>Embryophyta</taxon>
        <taxon>Tracheophyta</taxon>
        <taxon>Spermatophyta</taxon>
        <taxon>Magnoliopsida</taxon>
        <taxon>eudicotyledons</taxon>
        <taxon>Gunneridae</taxon>
        <taxon>Pentapetalae</taxon>
        <taxon>asterids</taxon>
        <taxon>campanulids</taxon>
        <taxon>Asterales</taxon>
        <taxon>Asteraceae</taxon>
        <taxon>Asteroideae</taxon>
        <taxon>Anthemideae</taxon>
        <taxon>Artemisiinae</taxon>
        <taxon>Artemisia</taxon>
    </lineage>
</organism>
<gene>
    <name evidence="5" type="ORF">CTI12_AA585030</name>
</gene>